<evidence type="ECO:0000313" key="3">
    <source>
        <dbReference type="Proteomes" id="UP000031036"/>
    </source>
</evidence>
<protein>
    <submittedName>
        <fullName evidence="2">Uncharacterized protein</fullName>
    </submittedName>
</protein>
<dbReference type="AlphaFoldDB" id="A0A0B2URH1"/>
<accession>A0A0B2URH1</accession>
<feature type="region of interest" description="Disordered" evidence="1">
    <location>
        <begin position="62"/>
        <end position="164"/>
    </location>
</feature>
<name>A0A0B2URH1_TOXCA</name>
<proteinExistence type="predicted"/>
<dbReference type="Proteomes" id="UP000031036">
    <property type="component" value="Unassembled WGS sequence"/>
</dbReference>
<evidence type="ECO:0000313" key="2">
    <source>
        <dbReference type="EMBL" id="KHN71998.1"/>
    </source>
</evidence>
<evidence type="ECO:0000256" key="1">
    <source>
        <dbReference type="SAM" id="MobiDB-lite"/>
    </source>
</evidence>
<gene>
    <name evidence="2" type="ORF">Tcan_05805</name>
</gene>
<sequence>METARETKETIARLSGLETAKGTEEATACLIESETARETEETTACLPDAEAYQHFCRTWKDLRMPRGTKPPNAASLLSSTTKSSPSIGVTIARSGKFSDEAHTPPSRPPNKIEPQKKSSVQEDKKAHQKRSRVSTKKRRSKKKQKSREKTKRQHIHKYSSKEKKITNDFGDLRIALERTADVHEAQLPSREIPDVRIRTNTEICEDELRNPIAIPLEELNRMELITEERLQEQQDEQAKEETKKIMVTNMEVVQTEEKKLPQQNIVIIAEVMIKELKRIVKIELKEEEVLLEYTQCKSNLSLCVNNTLVTI</sequence>
<feature type="compositionally biased region" description="Low complexity" evidence="1">
    <location>
        <begin position="75"/>
        <end position="86"/>
    </location>
</feature>
<feature type="compositionally biased region" description="Basic residues" evidence="1">
    <location>
        <begin position="126"/>
        <end position="158"/>
    </location>
</feature>
<comment type="caution">
    <text evidence="2">The sequence shown here is derived from an EMBL/GenBank/DDBJ whole genome shotgun (WGS) entry which is preliminary data.</text>
</comment>
<dbReference type="EMBL" id="JPKZ01004121">
    <property type="protein sequence ID" value="KHN71998.1"/>
    <property type="molecule type" value="Genomic_DNA"/>
</dbReference>
<organism evidence="2 3">
    <name type="scientific">Toxocara canis</name>
    <name type="common">Canine roundworm</name>
    <dbReference type="NCBI Taxonomy" id="6265"/>
    <lineage>
        <taxon>Eukaryota</taxon>
        <taxon>Metazoa</taxon>
        <taxon>Ecdysozoa</taxon>
        <taxon>Nematoda</taxon>
        <taxon>Chromadorea</taxon>
        <taxon>Rhabditida</taxon>
        <taxon>Spirurina</taxon>
        <taxon>Ascaridomorpha</taxon>
        <taxon>Ascaridoidea</taxon>
        <taxon>Toxocaridae</taxon>
        <taxon>Toxocara</taxon>
    </lineage>
</organism>
<reference evidence="2 3" key="1">
    <citation type="submission" date="2014-11" db="EMBL/GenBank/DDBJ databases">
        <title>Genetic blueprint of the zoonotic pathogen Toxocara canis.</title>
        <authorList>
            <person name="Zhu X.-Q."/>
            <person name="Korhonen P.K."/>
            <person name="Cai H."/>
            <person name="Young N.D."/>
            <person name="Nejsum P."/>
            <person name="von Samson-Himmelstjerna G."/>
            <person name="Boag P.R."/>
            <person name="Tan P."/>
            <person name="Li Q."/>
            <person name="Min J."/>
            <person name="Yang Y."/>
            <person name="Wang X."/>
            <person name="Fang X."/>
            <person name="Hall R.S."/>
            <person name="Hofmann A."/>
            <person name="Sternberg P.W."/>
            <person name="Jex A.R."/>
            <person name="Gasser R.B."/>
        </authorList>
    </citation>
    <scope>NUCLEOTIDE SEQUENCE [LARGE SCALE GENOMIC DNA]</scope>
    <source>
        <strain evidence="2">PN_DK_2014</strain>
    </source>
</reference>
<keyword evidence="3" id="KW-1185">Reference proteome</keyword>
<feature type="compositionally biased region" description="Basic and acidic residues" evidence="1">
    <location>
        <begin position="113"/>
        <end position="125"/>
    </location>
</feature>